<evidence type="ECO:0000256" key="1">
    <source>
        <dbReference type="SAM" id="MobiDB-lite"/>
    </source>
</evidence>
<organism evidence="2 3">
    <name type="scientific">Clonorchis sinensis</name>
    <name type="common">Chinese liver fluke</name>
    <dbReference type="NCBI Taxonomy" id="79923"/>
    <lineage>
        <taxon>Eukaryota</taxon>
        <taxon>Metazoa</taxon>
        <taxon>Spiralia</taxon>
        <taxon>Lophotrochozoa</taxon>
        <taxon>Platyhelminthes</taxon>
        <taxon>Trematoda</taxon>
        <taxon>Digenea</taxon>
        <taxon>Opisthorchiida</taxon>
        <taxon>Opisthorchiata</taxon>
        <taxon>Opisthorchiidae</taxon>
        <taxon>Clonorchis</taxon>
    </lineage>
</organism>
<gene>
    <name evidence="2" type="ORF">CLF_105016</name>
</gene>
<accession>G7YCS9</accession>
<reference evidence="2" key="1">
    <citation type="journal article" date="2011" name="Genome Biol.">
        <title>The draft genome of the carcinogenic human liver fluke Clonorchis sinensis.</title>
        <authorList>
            <person name="Wang X."/>
            <person name="Chen W."/>
            <person name="Huang Y."/>
            <person name="Sun J."/>
            <person name="Men J."/>
            <person name="Liu H."/>
            <person name="Luo F."/>
            <person name="Guo L."/>
            <person name="Lv X."/>
            <person name="Deng C."/>
            <person name="Zhou C."/>
            <person name="Fan Y."/>
            <person name="Li X."/>
            <person name="Huang L."/>
            <person name="Hu Y."/>
            <person name="Liang C."/>
            <person name="Hu X."/>
            <person name="Xu J."/>
            <person name="Yu X."/>
        </authorList>
    </citation>
    <scope>NUCLEOTIDE SEQUENCE [LARGE SCALE GENOMIC DNA]</scope>
    <source>
        <strain evidence="2">Henan</strain>
    </source>
</reference>
<keyword evidence="3" id="KW-1185">Reference proteome</keyword>
<reference key="2">
    <citation type="submission" date="2011-10" db="EMBL/GenBank/DDBJ databases">
        <title>The genome and transcriptome sequence of Clonorchis sinensis provide insights into the carcinogenic liver fluke.</title>
        <authorList>
            <person name="Wang X."/>
            <person name="Huang Y."/>
            <person name="Chen W."/>
            <person name="Liu H."/>
            <person name="Guo L."/>
            <person name="Chen Y."/>
            <person name="Luo F."/>
            <person name="Zhou W."/>
            <person name="Sun J."/>
            <person name="Mao Q."/>
            <person name="Liang P."/>
            <person name="Zhou C."/>
            <person name="Tian Y."/>
            <person name="Men J."/>
            <person name="Lv X."/>
            <person name="Huang L."/>
            <person name="Zhou J."/>
            <person name="Hu Y."/>
            <person name="Li R."/>
            <person name="Zhang F."/>
            <person name="Lei H."/>
            <person name="Li X."/>
            <person name="Hu X."/>
            <person name="Liang C."/>
            <person name="Xu J."/>
            <person name="Wu Z."/>
            <person name="Yu X."/>
        </authorList>
    </citation>
    <scope>NUCLEOTIDE SEQUENCE</scope>
    <source>
        <strain>Henan</strain>
    </source>
</reference>
<dbReference type="AlphaFoldDB" id="G7YCS9"/>
<sequence>MAVHALDTGRTIDLDNVEVLRQRLRFTPQRLIAEAVEITKHYSVNRIEEFPRIRFAYPDRKTKIQERTKVHIDPAIQEKREKARGEFGAGDGDEDSDYYATDGTHTNDESDEADGEYEDNGNTEDGITAIDTDKVIFAKTALGWTIASVTVTVGFWYSSFSL</sequence>
<feature type="compositionally biased region" description="Basic and acidic residues" evidence="1">
    <location>
        <begin position="74"/>
        <end position="85"/>
    </location>
</feature>
<protein>
    <submittedName>
        <fullName evidence="2">Uncharacterized protein</fullName>
    </submittedName>
</protein>
<name>G7YCS9_CLOSI</name>
<evidence type="ECO:0000313" key="3">
    <source>
        <dbReference type="Proteomes" id="UP000008909"/>
    </source>
</evidence>
<dbReference type="Proteomes" id="UP000008909">
    <property type="component" value="Unassembled WGS sequence"/>
</dbReference>
<dbReference type="EMBL" id="DF143077">
    <property type="protein sequence ID" value="GAA50763.1"/>
    <property type="molecule type" value="Genomic_DNA"/>
</dbReference>
<evidence type="ECO:0000313" key="2">
    <source>
        <dbReference type="EMBL" id="GAA50763.1"/>
    </source>
</evidence>
<feature type="compositionally biased region" description="Acidic residues" evidence="1">
    <location>
        <begin position="109"/>
        <end position="122"/>
    </location>
</feature>
<feature type="region of interest" description="Disordered" evidence="1">
    <location>
        <begin position="74"/>
        <end position="126"/>
    </location>
</feature>
<proteinExistence type="predicted"/>